<proteinExistence type="inferred from homology"/>
<dbReference type="PRINTS" id="PR00080">
    <property type="entry name" value="SDRFAMILY"/>
</dbReference>
<keyword evidence="10" id="KW-0521">NADP</keyword>
<dbReference type="SMART" id="SM00066">
    <property type="entry name" value="GAL4"/>
    <property type="match status" value="1"/>
</dbReference>
<dbReference type="GO" id="GO:0016853">
    <property type="term" value="F:isomerase activity"/>
    <property type="evidence" value="ECO:0007669"/>
    <property type="project" value="UniProtKB-KW"/>
</dbReference>
<evidence type="ECO:0000259" key="18">
    <source>
        <dbReference type="PROSITE" id="PS50048"/>
    </source>
</evidence>
<comment type="similarity">
    <text evidence="4">Belongs to the short-chain dehydrogenases/reductases (SDR) family.</text>
</comment>
<dbReference type="Pfam" id="PF22622">
    <property type="entry name" value="MFE-2_hydrat-2_N"/>
    <property type="match status" value="1"/>
</dbReference>
<evidence type="ECO:0000256" key="6">
    <source>
        <dbReference type="ARBA" id="ARBA00022630"/>
    </source>
</evidence>
<dbReference type="InterPro" id="IPR029069">
    <property type="entry name" value="HotDog_dom_sf"/>
</dbReference>
<dbReference type="PANTHER" id="PTHR45024:SF2">
    <property type="entry name" value="SCP2 DOMAIN-CONTAINING PROTEIN"/>
    <property type="match status" value="1"/>
</dbReference>
<comment type="subcellular location">
    <subcellularLocation>
        <location evidence="2">Peroxisome</location>
    </subcellularLocation>
</comment>
<evidence type="ECO:0000313" key="19">
    <source>
        <dbReference type="EMBL" id="KAF5601171.1"/>
    </source>
</evidence>
<feature type="region of interest" description="Disordered" evidence="17">
    <location>
        <begin position="2145"/>
        <end position="2238"/>
    </location>
</feature>
<protein>
    <submittedName>
        <fullName evidence="19">Peroxisomal multifunctional beta-oxidation</fullName>
    </submittedName>
</protein>
<dbReference type="CDD" id="cd00067">
    <property type="entry name" value="GAL4"/>
    <property type="match status" value="1"/>
</dbReference>
<keyword evidence="14" id="KW-0413">Isomerase</keyword>
<dbReference type="GO" id="GO:0050660">
    <property type="term" value="F:flavin adenine dinucleotide binding"/>
    <property type="evidence" value="ECO:0007669"/>
    <property type="project" value="InterPro"/>
</dbReference>
<keyword evidence="12" id="KW-0443">Lipid metabolism</keyword>
<evidence type="ECO:0000256" key="1">
    <source>
        <dbReference type="ARBA" id="ARBA00001974"/>
    </source>
</evidence>
<comment type="similarity">
    <text evidence="5">Belongs to the acyl-CoA dehydrogenase family.</text>
</comment>
<evidence type="ECO:0000313" key="20">
    <source>
        <dbReference type="Proteomes" id="UP000546213"/>
    </source>
</evidence>
<dbReference type="GO" id="GO:0003677">
    <property type="term" value="F:DNA binding"/>
    <property type="evidence" value="ECO:0007669"/>
    <property type="project" value="InterPro"/>
</dbReference>
<evidence type="ECO:0000256" key="14">
    <source>
        <dbReference type="ARBA" id="ARBA00023235"/>
    </source>
</evidence>
<dbReference type="Pfam" id="PF00172">
    <property type="entry name" value="Zn_clus"/>
    <property type="match status" value="1"/>
</dbReference>
<keyword evidence="11" id="KW-0560">Oxidoreductase</keyword>
<dbReference type="InterPro" id="IPR002347">
    <property type="entry name" value="SDR_fam"/>
</dbReference>
<evidence type="ECO:0000256" key="8">
    <source>
        <dbReference type="ARBA" id="ARBA00022827"/>
    </source>
</evidence>
<organism evidence="19 20">
    <name type="scientific">Fusarium pseudocircinatum</name>
    <dbReference type="NCBI Taxonomy" id="56676"/>
    <lineage>
        <taxon>Eukaryota</taxon>
        <taxon>Fungi</taxon>
        <taxon>Dikarya</taxon>
        <taxon>Ascomycota</taxon>
        <taxon>Pezizomycotina</taxon>
        <taxon>Sordariomycetes</taxon>
        <taxon>Hypocreomycetidae</taxon>
        <taxon>Hypocreales</taxon>
        <taxon>Nectriaceae</taxon>
        <taxon>Fusarium</taxon>
        <taxon>Fusarium fujikuroi species complex</taxon>
    </lineage>
</organism>
<evidence type="ECO:0000256" key="9">
    <source>
        <dbReference type="ARBA" id="ARBA00022832"/>
    </source>
</evidence>
<feature type="compositionally biased region" description="Polar residues" evidence="17">
    <location>
        <begin position="2161"/>
        <end position="2180"/>
    </location>
</feature>
<dbReference type="PROSITE" id="PS00463">
    <property type="entry name" value="ZN2_CY6_FUNGAL_1"/>
    <property type="match status" value="1"/>
</dbReference>
<dbReference type="Pfam" id="PF01575">
    <property type="entry name" value="MaoC_dehydratas"/>
    <property type="match status" value="1"/>
</dbReference>
<dbReference type="PROSITE" id="PS50048">
    <property type="entry name" value="ZN2_CY6_FUNGAL_2"/>
    <property type="match status" value="1"/>
</dbReference>
<sequence>MMGQSTLGQGQRPEITLQLVKIMARDLHLIIEVFTLRRGVWTFVIVVTGAGSGLGRAYAIFFANRGANVVVNDLGTSLRGDGQSSKSADAVVREIISGGGKAVADHHSVEDGAAIVQTAISSFGRIDILINNAGILRDVSFKNMTDADWDSVQNIHMRGVYKTTQAAWAHFRKQKFGRVILTSSAAGLYGNFGQCNYAAAKSGLIGFGETLAKEGLKYNILTNIVAPVAASRMTATVMPPDLLQHLTPDWVVPLVALLTHHSNTSENGSIFEVGAGHVSKIRWERSKGSILKCDETLTPGAVLGKWDQINDFTVPDYPSTTANLVELLKHSQKLPPNTQQEDVRFDGRVAVVTGGGAGLGRAYCIGLAKLGASIVVNDWKDPHRVMSEIVSLGGVAVPDNHSVEDGDAVIDTAIRAFGRIDILINNAGILRDKSFQNMTDKMWDYVNNIHLRATYKCARAAYPYMVKQKYGRIVNTTSTSGTYGNYGQANYAAAKTAIVGFSRALAIEGKKNNIVVNCISPSAGTDLTKGVLPDEVVRSRKPDYVAAIVLLLSSDKVPSDASGKIFEAGCGWHAVTRYQRSDGYDFPIDTPLTPELLLEKWSEIVSFTPGKASIPTDAGDTRRRIMANVARLGKASSDNQRWLDAIEIAKKAKPRSTEMSFTDRDIILYNISIGASVSQLPWVFEKHPGFGVIPSFGVIPGTTAARPFDLKDLVPNFSYKKLLHGEHYLEIHKYPIPTAGTFVTESKLIDILDKGKAAVAIIGTTTRDKATEEDVFYNELTLFLRGAGGFGGQATRSITGRGAGVHLSIPEGEPDQVVEEKTSRDQAALYRLNGDRNPLHIDPTASAAGGFQVPILHGLCSFGIATKHVVSTYGPIFSVKVRFTGTVDPGQTLRTKMWLQGKRVVFQTEVKETGKDDNDRFFDYRREASRTQWQNQGLPTEEWERLLQHTKKLADKAGFYRFASPQEFGGSGERSLNLYMCATRYHLSSNPVYGGGVSLANDLQSEHSIVGNMPFVILIYHYGTEQQKKDLIPASINGEMRATFGLTEINHGSDATHMETTAEVVNLPSGQSGYRINGNKKWQTGMHHANYCVVFARTSGKVGDARGITAFLVPRDSPGVTVASYEWTLNMPTDHATVLFKDVLVPASAILGPRDHGLAIAQTFTHENRIRQAASSCGAARYCIEKSVEYANNRKVFGKPLSINQAIQWPLVELSTQEEMLRLLILRTAVEMDQVTTQAKVDGKAPWVVIEKKLGHKIGMCNYYANRLVCEAADRAMQIHGGDGYSRHYPFEHIWRHFRRYRITEGSEEVQMRKIAAYLFGYKSTGSEYAASISQRPDDNRDSHYISDSLAPNDETQCQKAAGLDSVSSMQEAESKCVVGTKRAGGPNKTRRLSMRDEEACSGGNYRPISPSYWLDLDQPGDEVSPPRCHTIPAIDAYATPETETELGVSPHDCSSTLPSPQENENSIPRLSIINEGELRNDKHVLIPSQIRASDRKCSLPWITGGFILFPFYHFIQPPLLREADTEVAKLLEQRGCLHMPAKHILDEFMDKYFLYFHPLVPMLDEQRFWVSYGEQSEANRHLSLFVLQAMLFVSSPYVPLETLIGLGFRTAQEAQDEFYIRATTLFDLQSTLGDQDRAQGAMMLTYRTVSFMDKKPLYWLSIAIHYAKSADAHRYHEKQDTREKGHLKRLWWCCVIRDRILALALHQSPLVNLSANDTSCPALSITDFAHEIRTSRVYDHVDKQIIVQIVIVLCEFGDILGDIIPVSPLVKGRGFCRDEIEDFTSRLDNWYNEAYAIFRLPTLMTGAHKSLTLFSNILCTYYHAAKALIYNHTILSTGMIKGDLPGDLPDTSITAHMNLGCCLRSITENMIELKDSGLVQYLPITFFSAAPFIWSLLQSHMQNSDGETQRDLDAQLEVMNRFSHLYRNAESTINYIKSIVEHIKISLPLPTNDIYSILARGDGGRQSTLLDESWSSKAWTDMLWKDPRRYLRIALAVEFSLSRGRCPGEDDFPLWLRDHQQYEDESGLDSCSTGIGSHLDSVFFNEAAGDFAYGDQEAVSCRTHGTMRSQSPSSHPNRDQSNRATLSSAKRSALGDGQRPWKRRSSKACLSCRNRKVRCDVTDGGIPCTNCRLDSINCVLKESNRGRKPSAASCQRRRNSNPPAVTDRSSGSPRPTFVTSRLAAAIPESLETEEFSEPDEQDDPEPEPEPVNEPLNEDLQPHSQQVNPAQSDQQQLQTDGELMDEIHVQIQDEQPLNSRPPAPMEPVSIDAPFEFVDEIRTPNGPLPPTQPDIVTTSLPAFIRPPPQHLDNRDMYYLSHKLCLSIPDPEFRDELLRVYATVVHSFLPILDIEEYAGSILHNNGRNPISLLLFQAVNFVSVTFVDIKMLNSRGYASRIAARRDFYDRVRILYSLNYETDRMSLIQSLLLLSHWYDGPDDDKDTWHWMGIALTNAQVGGLHRDPEHLKISQEEKKLRRRSKAPYPNLEKRQSLAVMCIELSNLCVYIGRTLNTLYTVMGNYLGGVEYSQQSTWPDRSEGQVKSLAERSTELKTWLENQNIHSRYTAKPASRQPDTNTAVGLHVDEILRLHQAQLRLIYLTALGALHRPQVFCYGPNSNGSAVSRGNVTDTAVEMTKLAFNLQRDNQLRFLPTLAVPAYLAVTLVHLFNTFSDEEEARSLSLGRLYQCVSVLQQLQEMYTSADYAMQFLNSMLKNTGLHIPWTLPTGESRFGERESTICKPRLDMGPSAVAASCMYPSPSTSGNWNQDSTADEPVASLGSNQAVTVVQEPRAPFAFPNLVMESWNATDLSDLLAGSPFPGSWCDVETLLPTLLNTEADTEGLMTAHLST</sequence>
<dbReference type="PRINTS" id="PR00081">
    <property type="entry name" value="GDHRDH"/>
</dbReference>
<evidence type="ECO:0000256" key="7">
    <source>
        <dbReference type="ARBA" id="ARBA00022723"/>
    </source>
</evidence>
<keyword evidence="20" id="KW-1185">Reference proteome</keyword>
<dbReference type="SMART" id="SM00906">
    <property type="entry name" value="Fungal_trans"/>
    <property type="match status" value="1"/>
</dbReference>
<keyword evidence="16" id="KW-0539">Nucleus</keyword>
<evidence type="ECO:0000256" key="10">
    <source>
        <dbReference type="ARBA" id="ARBA00022857"/>
    </source>
</evidence>
<evidence type="ECO:0000256" key="12">
    <source>
        <dbReference type="ARBA" id="ARBA00023098"/>
    </source>
</evidence>
<dbReference type="Proteomes" id="UP000546213">
    <property type="component" value="Unassembled WGS sequence"/>
</dbReference>
<keyword evidence="6" id="KW-0285">Flavoprotein</keyword>
<name>A0A8H5UVT6_9HYPO</name>
<comment type="pathway">
    <text evidence="3">Lipid metabolism; fatty acid beta-oxidation.</text>
</comment>
<dbReference type="GO" id="GO:0005777">
    <property type="term" value="C:peroxisome"/>
    <property type="evidence" value="ECO:0007669"/>
    <property type="project" value="UniProtKB-SubCell"/>
</dbReference>
<dbReference type="SMART" id="SM00822">
    <property type="entry name" value="PKS_KR"/>
    <property type="match status" value="1"/>
</dbReference>
<dbReference type="FunFam" id="3.40.50.720:FF:000410">
    <property type="entry name" value="Peroxisomal multifunctional beta-oxidation protein"/>
    <property type="match status" value="1"/>
</dbReference>
<dbReference type="Gene3D" id="4.10.240.10">
    <property type="entry name" value="Zn(2)-C6 fungal-type DNA-binding domain"/>
    <property type="match status" value="1"/>
</dbReference>
<dbReference type="SUPFAM" id="SSF57701">
    <property type="entry name" value="Zn2/Cys6 DNA-binding domain"/>
    <property type="match status" value="1"/>
</dbReference>
<dbReference type="InterPro" id="IPR037069">
    <property type="entry name" value="AcylCoA_DH/ox_N_sf"/>
</dbReference>
<dbReference type="CDD" id="cd12148">
    <property type="entry name" value="fungal_TF_MHR"/>
    <property type="match status" value="2"/>
</dbReference>
<dbReference type="InterPro" id="IPR002539">
    <property type="entry name" value="MaoC-like_dom"/>
</dbReference>
<dbReference type="SUPFAM" id="SSF56645">
    <property type="entry name" value="Acyl-CoA dehydrogenase NM domain-like"/>
    <property type="match status" value="1"/>
</dbReference>
<dbReference type="Gene3D" id="3.10.129.10">
    <property type="entry name" value="Hotdog Thioesterase"/>
    <property type="match status" value="2"/>
</dbReference>
<dbReference type="EMBL" id="JAAOAS010000050">
    <property type="protein sequence ID" value="KAF5601171.1"/>
    <property type="molecule type" value="Genomic_DNA"/>
</dbReference>
<feature type="region of interest" description="Disordered" evidence="17">
    <location>
        <begin position="1446"/>
        <end position="1466"/>
    </location>
</feature>
<dbReference type="Pfam" id="PF00106">
    <property type="entry name" value="adh_short"/>
    <property type="match status" value="2"/>
</dbReference>
<dbReference type="GO" id="GO:0004300">
    <property type="term" value="F:enoyl-CoA hydratase activity"/>
    <property type="evidence" value="ECO:0007669"/>
    <property type="project" value="UniProtKB-ARBA"/>
</dbReference>
<dbReference type="UniPathway" id="UPA00659"/>
<dbReference type="Gene3D" id="2.40.110.10">
    <property type="entry name" value="Butyryl-CoA Dehydrogenase, subunit A, domain 2"/>
    <property type="match status" value="1"/>
</dbReference>
<dbReference type="InterPro" id="IPR009075">
    <property type="entry name" value="AcylCo_DH/oxidase_C"/>
</dbReference>
<dbReference type="InterPro" id="IPR006091">
    <property type="entry name" value="Acyl-CoA_Oxase/DH_mid-dom"/>
</dbReference>
<dbReference type="InterPro" id="IPR046373">
    <property type="entry name" value="Acyl-CoA_Oxase/DH_mid-dom_sf"/>
</dbReference>
<dbReference type="GO" id="GO:0006351">
    <property type="term" value="P:DNA-templated transcription"/>
    <property type="evidence" value="ECO:0007669"/>
    <property type="project" value="InterPro"/>
</dbReference>
<evidence type="ECO:0000256" key="15">
    <source>
        <dbReference type="ARBA" id="ARBA00023239"/>
    </source>
</evidence>
<gene>
    <name evidence="19" type="ORF">FPCIR_2353</name>
</gene>
<keyword evidence="8" id="KW-0274">FAD</keyword>
<dbReference type="InterPro" id="IPR009100">
    <property type="entry name" value="AcylCoA_DH/oxidase_NM_dom_sf"/>
</dbReference>
<dbReference type="Pfam" id="PF04082">
    <property type="entry name" value="Fungal_trans"/>
    <property type="match status" value="2"/>
</dbReference>
<evidence type="ECO:0000256" key="4">
    <source>
        <dbReference type="ARBA" id="ARBA00006484"/>
    </source>
</evidence>
<dbReference type="CDD" id="cd03448">
    <property type="entry name" value="HDE_HSD"/>
    <property type="match status" value="1"/>
</dbReference>
<dbReference type="Gene3D" id="1.20.140.10">
    <property type="entry name" value="Butyryl-CoA Dehydrogenase, subunit A, domain 3"/>
    <property type="match status" value="1"/>
</dbReference>
<keyword evidence="9" id="KW-0276">Fatty acid metabolism</keyword>
<dbReference type="SUPFAM" id="SSF54637">
    <property type="entry name" value="Thioesterase/thiol ester dehydrase-isomerase"/>
    <property type="match status" value="2"/>
</dbReference>
<dbReference type="PROSITE" id="PS00061">
    <property type="entry name" value="ADH_SHORT"/>
    <property type="match status" value="2"/>
</dbReference>
<dbReference type="InterPro" id="IPR020904">
    <property type="entry name" value="Sc_DH/Rdtase_CS"/>
</dbReference>
<dbReference type="Gene3D" id="1.10.540.10">
    <property type="entry name" value="Acyl-CoA dehydrogenase/oxidase, N-terminal domain"/>
    <property type="match status" value="1"/>
</dbReference>
<dbReference type="SUPFAM" id="SSF51735">
    <property type="entry name" value="NAD(P)-binding Rossmann-fold domains"/>
    <property type="match status" value="2"/>
</dbReference>
<dbReference type="InterPro" id="IPR036291">
    <property type="entry name" value="NAD(P)-bd_dom_sf"/>
</dbReference>
<dbReference type="GO" id="GO:0008270">
    <property type="term" value="F:zinc ion binding"/>
    <property type="evidence" value="ECO:0007669"/>
    <property type="project" value="InterPro"/>
</dbReference>
<evidence type="ECO:0000256" key="16">
    <source>
        <dbReference type="ARBA" id="ARBA00023242"/>
    </source>
</evidence>
<dbReference type="FunFam" id="3.40.50.720:FF:000084">
    <property type="entry name" value="Short-chain dehydrogenase reductase"/>
    <property type="match status" value="1"/>
</dbReference>
<dbReference type="PANTHER" id="PTHR45024">
    <property type="entry name" value="DEHYDROGENASES, SHORT CHAIN"/>
    <property type="match status" value="1"/>
</dbReference>
<dbReference type="CDD" id="cd05353">
    <property type="entry name" value="hydroxyacyl-CoA-like_DH_SDR_c-like"/>
    <property type="match status" value="2"/>
</dbReference>
<dbReference type="SUPFAM" id="SSF47203">
    <property type="entry name" value="Acyl-CoA dehydrogenase C-terminal domain-like"/>
    <property type="match status" value="1"/>
</dbReference>
<keyword evidence="15" id="KW-0456">Lyase</keyword>
<comment type="cofactor">
    <cofactor evidence="1">
        <name>FAD</name>
        <dbReference type="ChEBI" id="CHEBI:57692"/>
    </cofactor>
</comment>
<evidence type="ECO:0000256" key="5">
    <source>
        <dbReference type="ARBA" id="ARBA00009347"/>
    </source>
</evidence>
<evidence type="ECO:0000256" key="3">
    <source>
        <dbReference type="ARBA" id="ARBA00005005"/>
    </source>
</evidence>
<reference evidence="19 20" key="1">
    <citation type="submission" date="2020-05" db="EMBL/GenBank/DDBJ databases">
        <title>Identification and distribution of gene clusters putatively required for synthesis of sphingolipid metabolism inhibitors in phylogenetically diverse species of the filamentous fungus Fusarium.</title>
        <authorList>
            <person name="Kim H.-S."/>
            <person name="Busman M."/>
            <person name="Brown D.W."/>
            <person name="Divon H."/>
            <person name="Uhlig S."/>
            <person name="Proctor R.H."/>
        </authorList>
    </citation>
    <scope>NUCLEOTIDE SEQUENCE [LARGE SCALE GENOMIC DNA]</scope>
    <source>
        <strain evidence="19 20">NRRL 36939</strain>
    </source>
</reference>
<dbReference type="InterPro" id="IPR036250">
    <property type="entry name" value="AcylCo_DH-like_C"/>
</dbReference>
<dbReference type="FunFam" id="1.20.140.10:FF:000037">
    <property type="entry name" value="Similar to acyl-CoA dehydrogenase"/>
    <property type="match status" value="1"/>
</dbReference>
<keyword evidence="7" id="KW-0479">Metal-binding</keyword>
<feature type="compositionally biased region" description="Acidic residues" evidence="17">
    <location>
        <begin position="2191"/>
        <end position="2211"/>
    </location>
</feature>
<keyword evidence="13" id="KW-0576">Peroxisome</keyword>
<feature type="domain" description="Zn(2)-C6 fungal-type" evidence="18">
    <location>
        <begin position="2109"/>
        <end position="2141"/>
    </location>
</feature>
<feature type="compositionally biased region" description="Polar residues" evidence="17">
    <location>
        <begin position="1453"/>
        <end position="1466"/>
    </location>
</feature>
<dbReference type="InterPro" id="IPR036864">
    <property type="entry name" value="Zn2-C6_fun-type_DNA-bd_sf"/>
</dbReference>
<dbReference type="GO" id="GO:0016627">
    <property type="term" value="F:oxidoreductase activity, acting on the CH-CH group of donors"/>
    <property type="evidence" value="ECO:0007669"/>
    <property type="project" value="InterPro"/>
</dbReference>
<evidence type="ECO:0000256" key="13">
    <source>
        <dbReference type="ARBA" id="ARBA00023140"/>
    </source>
</evidence>
<evidence type="ECO:0000256" key="2">
    <source>
        <dbReference type="ARBA" id="ARBA00004275"/>
    </source>
</evidence>
<dbReference type="GO" id="GO:0006635">
    <property type="term" value="P:fatty acid beta-oxidation"/>
    <property type="evidence" value="ECO:0007669"/>
    <property type="project" value="UniProtKB-UniPathway"/>
</dbReference>
<dbReference type="InterPro" id="IPR051687">
    <property type="entry name" value="Peroxisomal_Beta-Oxidation"/>
</dbReference>
<evidence type="ECO:0000256" key="11">
    <source>
        <dbReference type="ARBA" id="ARBA00023002"/>
    </source>
</evidence>
<dbReference type="Pfam" id="PF02770">
    <property type="entry name" value="Acyl-CoA_dh_M"/>
    <property type="match status" value="1"/>
</dbReference>
<dbReference type="InterPro" id="IPR057326">
    <property type="entry name" value="KR_dom"/>
</dbReference>
<dbReference type="CDD" id="cd00567">
    <property type="entry name" value="ACAD"/>
    <property type="match status" value="1"/>
</dbReference>
<dbReference type="InterPro" id="IPR054357">
    <property type="entry name" value="MFE-2_N"/>
</dbReference>
<dbReference type="OrthoDB" id="4451586at2759"/>
<feature type="compositionally biased region" description="Polar residues" evidence="17">
    <location>
        <begin position="2067"/>
        <end position="2076"/>
    </location>
</feature>
<accession>A0A8H5UVT6</accession>
<feature type="region of interest" description="Disordered" evidence="17">
    <location>
        <begin position="2064"/>
        <end position="2101"/>
    </location>
</feature>
<feature type="compositionally biased region" description="Polar residues" evidence="17">
    <location>
        <begin position="2222"/>
        <end position="2238"/>
    </location>
</feature>
<comment type="caution">
    <text evidence="19">The sequence shown here is derived from an EMBL/GenBank/DDBJ whole genome shotgun (WGS) entry which is preliminary data.</text>
</comment>
<dbReference type="InterPro" id="IPR007219">
    <property type="entry name" value="XnlR_reg_dom"/>
</dbReference>
<dbReference type="Gene3D" id="3.40.50.720">
    <property type="entry name" value="NAD(P)-binding Rossmann-like Domain"/>
    <property type="match status" value="2"/>
</dbReference>
<evidence type="ECO:0000256" key="17">
    <source>
        <dbReference type="SAM" id="MobiDB-lite"/>
    </source>
</evidence>
<dbReference type="GO" id="GO:0000981">
    <property type="term" value="F:DNA-binding transcription factor activity, RNA polymerase II-specific"/>
    <property type="evidence" value="ECO:0007669"/>
    <property type="project" value="InterPro"/>
</dbReference>
<dbReference type="Pfam" id="PF00441">
    <property type="entry name" value="Acyl-CoA_dh_1"/>
    <property type="match status" value="1"/>
</dbReference>
<dbReference type="InterPro" id="IPR001138">
    <property type="entry name" value="Zn2Cys6_DnaBD"/>
</dbReference>